<dbReference type="RefSeq" id="WP_089382726.1">
    <property type="nucleotide sequence ID" value="NZ_FZNT01000011.1"/>
</dbReference>
<dbReference type="InterPro" id="IPR001296">
    <property type="entry name" value="Glyco_trans_1"/>
</dbReference>
<dbReference type="EMBL" id="FZNT01000011">
    <property type="protein sequence ID" value="SNR74633.1"/>
    <property type="molecule type" value="Genomic_DNA"/>
</dbReference>
<evidence type="ECO:0000256" key="1">
    <source>
        <dbReference type="ARBA" id="ARBA00022679"/>
    </source>
</evidence>
<name>A0A238YVN0_9FLAO</name>
<protein>
    <submittedName>
        <fullName evidence="3">Glycosyltransferase involved in cell wall bisynthesis</fullName>
    </submittedName>
</protein>
<proteinExistence type="predicted"/>
<sequence length="355" mass="41093">MQIHATNILGLGASQVVKSFLDSASNMGKLNSLKIYLPLKGPLSSYKPATGSVIRYKRIFPNGFSRFFECFFSKFIFPNVPTIVLGDIPLRGIRDQIVLVHQPNLIYPRINRYSGKSLNFRISRFLFSINHKFAKKIIVQTGAMATNLILSYPKIKDKVTVCPQPVPNWLDKKNGDMNVVNDKKKKILFYPAAFYTHKKHDFLLKINDYCESNNIELNDVEVWLTLFDEEFKPFESIKWIKNLGRLNAEEMNTYYNKADALLFLSCAESYGLPLIEAITLNLPVLTVDLPYSRWICENEGYYYRPYSEASFLMSLKKLLNDLKLNMKPDYSKTITKFPDSWDEVVKVFFKSIKNY</sequence>
<gene>
    <name evidence="3" type="ORF">SAMN06265371_11110</name>
</gene>
<dbReference type="Gene3D" id="3.40.50.2000">
    <property type="entry name" value="Glycogen Phosphorylase B"/>
    <property type="match status" value="1"/>
</dbReference>
<dbReference type="SUPFAM" id="SSF53756">
    <property type="entry name" value="UDP-Glycosyltransferase/glycogen phosphorylase"/>
    <property type="match status" value="1"/>
</dbReference>
<keyword evidence="1 3" id="KW-0808">Transferase</keyword>
<dbReference type="PANTHER" id="PTHR46401">
    <property type="entry name" value="GLYCOSYLTRANSFERASE WBBK-RELATED"/>
    <property type="match status" value="1"/>
</dbReference>
<accession>A0A238YVN0</accession>
<dbReference type="Pfam" id="PF00534">
    <property type="entry name" value="Glycos_transf_1"/>
    <property type="match status" value="1"/>
</dbReference>
<evidence type="ECO:0000313" key="3">
    <source>
        <dbReference type="EMBL" id="SNR74633.1"/>
    </source>
</evidence>
<evidence type="ECO:0000259" key="2">
    <source>
        <dbReference type="Pfam" id="PF00534"/>
    </source>
</evidence>
<dbReference type="Proteomes" id="UP000198384">
    <property type="component" value="Unassembled WGS sequence"/>
</dbReference>
<keyword evidence="4" id="KW-1185">Reference proteome</keyword>
<feature type="domain" description="Glycosyl transferase family 1" evidence="2">
    <location>
        <begin position="181"/>
        <end position="327"/>
    </location>
</feature>
<dbReference type="OrthoDB" id="9801609at2"/>
<dbReference type="PANTHER" id="PTHR46401:SF2">
    <property type="entry name" value="GLYCOSYLTRANSFERASE WBBK-RELATED"/>
    <property type="match status" value="1"/>
</dbReference>
<organism evidence="3 4">
    <name type="scientific">Lutibacter agarilyticus</name>
    <dbReference type="NCBI Taxonomy" id="1109740"/>
    <lineage>
        <taxon>Bacteria</taxon>
        <taxon>Pseudomonadati</taxon>
        <taxon>Bacteroidota</taxon>
        <taxon>Flavobacteriia</taxon>
        <taxon>Flavobacteriales</taxon>
        <taxon>Flavobacteriaceae</taxon>
        <taxon>Lutibacter</taxon>
    </lineage>
</organism>
<evidence type="ECO:0000313" key="4">
    <source>
        <dbReference type="Proteomes" id="UP000198384"/>
    </source>
</evidence>
<dbReference type="AlphaFoldDB" id="A0A238YVN0"/>
<dbReference type="GO" id="GO:0016757">
    <property type="term" value="F:glycosyltransferase activity"/>
    <property type="evidence" value="ECO:0007669"/>
    <property type="project" value="InterPro"/>
</dbReference>
<reference evidence="3 4" key="1">
    <citation type="submission" date="2017-06" db="EMBL/GenBank/DDBJ databases">
        <authorList>
            <person name="Kim H.J."/>
            <person name="Triplett B.A."/>
        </authorList>
    </citation>
    <scope>NUCLEOTIDE SEQUENCE [LARGE SCALE GENOMIC DNA]</scope>
    <source>
        <strain evidence="3 4">DSM 29150</strain>
    </source>
</reference>